<feature type="compositionally biased region" description="Polar residues" evidence="2">
    <location>
        <begin position="905"/>
        <end position="918"/>
    </location>
</feature>
<feature type="compositionally biased region" description="Basic residues" evidence="2">
    <location>
        <begin position="683"/>
        <end position="707"/>
    </location>
</feature>
<feature type="region of interest" description="Disordered" evidence="2">
    <location>
        <begin position="856"/>
        <end position="982"/>
    </location>
</feature>
<dbReference type="InterPro" id="IPR011598">
    <property type="entry name" value="bHLH_dom"/>
</dbReference>
<dbReference type="Pfam" id="PF00010">
    <property type="entry name" value="HLH"/>
    <property type="match status" value="1"/>
</dbReference>
<feature type="coiled-coil region" evidence="1">
    <location>
        <begin position="1007"/>
        <end position="1066"/>
    </location>
</feature>
<sequence length="1082" mass="118551">MVSHQEHWEQTIKMETIDDADTSDFNQIDLSKVEQLFEGGISPVCTVPDNSISVMSCDSPYYGTFYDRDKQPDQKTQIRHDCMWAGMCADQSHPEKSSVGCGGCPRHQLHQQQKQQTQQQQQQLQHQQQQFSSIIDTAGNLMPSKNLLKVAKISEQQQQTGKIDEKAKSVVANCTALPASHTNTTTTLPVAMKSMINSLRTPFKEAQTSAQIPAGSSLLIRRQQQLSSAMFIQNYKQLPPSPPSSSESCTSLSEGGGAGGSEPGDTSVRVRVPNLPRASFLRVREQEARSIAAQNHARPDTPLSLDDDPLEFKHNLDLVATCTIGSNQQSLLRTASSSPSPIANSSSSSSGNGSASINVAPTTSSNNFSTATSSGGAESRTGGLFGRLGGNCTCGAGSITNTSSIGSGSCHTTQCYYNYLVDTSSTEDMRKKQLDDPYGLSEYLYNQSAIPRPDSPYSLLEQVLSDLREIDDNSQTHSYLLDDQQSSPATSSGVLAKDGVQFSLHPQQQQQQHSQRNHHQSSLAPCGGGLSGGAHAACNKECCWSSLELSHHLASPGNERKRRHQFAHRRRSFTARGWISDDDEDEEDDVLKHLEEDDEELEKHFEQITAGINPIFPNTSIWEDDDEEEEDDEEEDEEESEEEEDEDEEKDDREVDEEEDEEEEEEDAQNGSMYGGDSSSSRSRSRNRTSRHHRYRNQYNHQHRRSVARASYRPYDGEQYGNGKCQKLQTTNLLANGTVSTIIAGSGASLKSSILGTKGSTSCNGSNGSMSNTSATSTAGHAQQSAGATGNSYQATHFGDHSYTRPKGGYNMNELGVQTPSDSDEEIDVVSVGDKNLPTNPTERDYRHLQSEVASKIRTASSRGTTNGSLPYGSSAHHHHYQRQHQLGDGPRQGLNHLGGIYPTPASSTTISGANTPLPTRSGGASAASSPPPACTTGTSGSASRKRPVGGGSSSSKRSSNSSKRMRPAHSKRGDGNGGRYDSCALTEELDTVEKRNLHNNLERQRRIGLKNLFEELKRQIPQLRDKDRAPKVNILREAATLCNRLNQEAEQVNELRQQQIKLYERVRYLRATMHSHRHGVE</sequence>
<feature type="region of interest" description="Disordered" evidence="2">
    <location>
        <begin position="235"/>
        <end position="273"/>
    </location>
</feature>
<name>A0A4Y0BLH8_ANOFN</name>
<dbReference type="InterPro" id="IPR036638">
    <property type="entry name" value="HLH_DNA-bd_sf"/>
</dbReference>
<dbReference type="InterPro" id="IPR050433">
    <property type="entry name" value="Myc_transcription_factors"/>
</dbReference>
<dbReference type="PANTHER" id="PTHR45851">
    <property type="entry name" value="MYC PROTO-ONCOGENE"/>
    <property type="match status" value="1"/>
</dbReference>
<keyword evidence="1" id="KW-0175">Coiled coil</keyword>
<feature type="domain" description="BHLH" evidence="3">
    <location>
        <begin position="994"/>
        <end position="1046"/>
    </location>
</feature>
<proteinExistence type="predicted"/>
<feature type="compositionally biased region" description="Polar residues" evidence="2">
    <location>
        <begin position="858"/>
        <end position="869"/>
    </location>
</feature>
<reference evidence="4" key="1">
    <citation type="submission" date="2020-05" db="UniProtKB">
        <authorList>
            <consortium name="EnsemblMetazoa"/>
        </authorList>
    </citation>
    <scope>IDENTIFICATION</scope>
    <source>
        <strain evidence="4">FUMOZ</strain>
    </source>
</reference>
<feature type="region of interest" description="Disordered" evidence="2">
    <location>
        <begin position="332"/>
        <end position="380"/>
    </location>
</feature>
<dbReference type="SMART" id="SM00353">
    <property type="entry name" value="HLH"/>
    <property type="match status" value="1"/>
</dbReference>
<dbReference type="EnsemblMetazoa" id="AFUN020799-RA">
    <property type="protein sequence ID" value="AFUN020799-PA"/>
    <property type="gene ID" value="AFUN020799"/>
</dbReference>
<dbReference type="GO" id="GO:0046983">
    <property type="term" value="F:protein dimerization activity"/>
    <property type="evidence" value="ECO:0007669"/>
    <property type="project" value="InterPro"/>
</dbReference>
<feature type="region of interest" description="Disordered" evidence="2">
    <location>
        <begin position="504"/>
        <end position="524"/>
    </location>
</feature>
<feature type="compositionally biased region" description="Low complexity" evidence="2">
    <location>
        <begin position="336"/>
        <end position="374"/>
    </location>
</feature>
<dbReference type="CDD" id="cd11400">
    <property type="entry name" value="bHLHzip_Myc"/>
    <property type="match status" value="1"/>
</dbReference>
<organism evidence="4">
    <name type="scientific">Anopheles funestus</name>
    <name type="common">African malaria mosquito</name>
    <dbReference type="NCBI Taxonomy" id="62324"/>
    <lineage>
        <taxon>Eukaryota</taxon>
        <taxon>Metazoa</taxon>
        <taxon>Ecdysozoa</taxon>
        <taxon>Arthropoda</taxon>
        <taxon>Hexapoda</taxon>
        <taxon>Insecta</taxon>
        <taxon>Pterygota</taxon>
        <taxon>Neoptera</taxon>
        <taxon>Endopterygota</taxon>
        <taxon>Diptera</taxon>
        <taxon>Nematocera</taxon>
        <taxon>Culicoidea</taxon>
        <taxon>Culicidae</taxon>
        <taxon>Anophelinae</taxon>
        <taxon>Anopheles</taxon>
    </lineage>
</organism>
<feature type="compositionally biased region" description="Low complexity" evidence="2">
    <location>
        <begin position="954"/>
        <end position="963"/>
    </location>
</feature>
<dbReference type="Gene3D" id="4.10.280.10">
    <property type="entry name" value="Helix-loop-helix DNA-binding domain"/>
    <property type="match status" value="1"/>
</dbReference>
<dbReference type="VEuPathDB" id="VectorBase:AFUN2_012487"/>
<evidence type="ECO:0000256" key="1">
    <source>
        <dbReference type="SAM" id="Coils"/>
    </source>
</evidence>
<evidence type="ECO:0000256" key="2">
    <source>
        <dbReference type="SAM" id="MobiDB-lite"/>
    </source>
</evidence>
<dbReference type="STRING" id="62324.A0A4Y0BLH8"/>
<dbReference type="SUPFAM" id="SSF47459">
    <property type="entry name" value="HLH, helix-loop-helix DNA-binding domain"/>
    <property type="match status" value="1"/>
</dbReference>
<feature type="compositionally biased region" description="Low complexity" evidence="2">
    <location>
        <begin position="919"/>
        <end position="942"/>
    </location>
</feature>
<evidence type="ECO:0000313" key="4">
    <source>
        <dbReference type="EnsemblMetazoa" id="AFUN020799-PA"/>
    </source>
</evidence>
<dbReference type="AlphaFoldDB" id="A0A4Y0BLH8"/>
<feature type="compositionally biased region" description="Acidic residues" evidence="2">
    <location>
        <begin position="622"/>
        <end position="668"/>
    </location>
</feature>
<protein>
    <recommendedName>
        <fullName evidence="3">BHLH domain-containing protein</fullName>
    </recommendedName>
</protein>
<feature type="compositionally biased region" description="Low complexity" evidence="2">
    <location>
        <begin position="244"/>
        <end position="253"/>
    </location>
</feature>
<feature type="region of interest" description="Disordered" evidence="2">
    <location>
        <begin position="608"/>
        <end position="715"/>
    </location>
</feature>
<dbReference type="VEuPathDB" id="VectorBase:AFUN020799"/>
<feature type="region of interest" description="Disordered" evidence="2">
    <location>
        <begin position="763"/>
        <end position="793"/>
    </location>
</feature>
<accession>A0A4Y0BLH8</accession>
<evidence type="ECO:0000259" key="3">
    <source>
        <dbReference type="PROSITE" id="PS50888"/>
    </source>
</evidence>
<feature type="compositionally biased region" description="Low complexity" evidence="2">
    <location>
        <begin position="504"/>
        <end position="514"/>
    </location>
</feature>
<dbReference type="PROSITE" id="PS50888">
    <property type="entry name" value="BHLH"/>
    <property type="match status" value="1"/>
</dbReference>